<dbReference type="EMBL" id="JACEIK010000391">
    <property type="protein sequence ID" value="MCD7456271.1"/>
    <property type="molecule type" value="Genomic_DNA"/>
</dbReference>
<feature type="compositionally biased region" description="Polar residues" evidence="1">
    <location>
        <begin position="44"/>
        <end position="57"/>
    </location>
</feature>
<feature type="region of interest" description="Disordered" evidence="1">
    <location>
        <begin position="1"/>
        <end position="57"/>
    </location>
</feature>
<evidence type="ECO:0000256" key="1">
    <source>
        <dbReference type="SAM" id="MobiDB-lite"/>
    </source>
</evidence>
<comment type="caution">
    <text evidence="2">The sequence shown here is derived from an EMBL/GenBank/DDBJ whole genome shotgun (WGS) entry which is preliminary data.</text>
</comment>
<protein>
    <submittedName>
        <fullName evidence="2">Uncharacterized protein</fullName>
    </submittedName>
</protein>
<sequence length="131" mass="14297">MARGRPCKDGKKNQAKNIKLPEELSRDSQSPNHIKTETKGAAKTPNSSQTIGAQGTTEVVGSITSDEFPEGQEQSSSVEVFTIPDGQGLGDTAEDGEKVVQLQKDDVAKEIEKWKHAIILYELVKLHLLKL</sequence>
<reference evidence="2 3" key="1">
    <citation type="journal article" date="2021" name="BMC Genomics">
        <title>Datura genome reveals duplications of psychoactive alkaloid biosynthetic genes and high mutation rate following tissue culture.</title>
        <authorList>
            <person name="Rajewski A."/>
            <person name="Carter-House D."/>
            <person name="Stajich J."/>
            <person name="Litt A."/>
        </authorList>
    </citation>
    <scope>NUCLEOTIDE SEQUENCE [LARGE SCALE GENOMIC DNA]</scope>
    <source>
        <strain evidence="2">AR-01</strain>
    </source>
</reference>
<gene>
    <name evidence="2" type="ORF">HAX54_031075</name>
</gene>
<evidence type="ECO:0000313" key="2">
    <source>
        <dbReference type="EMBL" id="MCD7456271.1"/>
    </source>
</evidence>
<name>A0ABS8SBP1_DATST</name>
<organism evidence="2 3">
    <name type="scientific">Datura stramonium</name>
    <name type="common">Jimsonweed</name>
    <name type="synonym">Common thornapple</name>
    <dbReference type="NCBI Taxonomy" id="4076"/>
    <lineage>
        <taxon>Eukaryota</taxon>
        <taxon>Viridiplantae</taxon>
        <taxon>Streptophyta</taxon>
        <taxon>Embryophyta</taxon>
        <taxon>Tracheophyta</taxon>
        <taxon>Spermatophyta</taxon>
        <taxon>Magnoliopsida</taxon>
        <taxon>eudicotyledons</taxon>
        <taxon>Gunneridae</taxon>
        <taxon>Pentapetalae</taxon>
        <taxon>asterids</taxon>
        <taxon>lamiids</taxon>
        <taxon>Solanales</taxon>
        <taxon>Solanaceae</taxon>
        <taxon>Solanoideae</taxon>
        <taxon>Datureae</taxon>
        <taxon>Datura</taxon>
    </lineage>
</organism>
<accession>A0ABS8SBP1</accession>
<feature type="compositionally biased region" description="Basic and acidic residues" evidence="1">
    <location>
        <begin position="1"/>
        <end position="12"/>
    </location>
</feature>
<keyword evidence="3" id="KW-1185">Reference proteome</keyword>
<evidence type="ECO:0000313" key="3">
    <source>
        <dbReference type="Proteomes" id="UP000823775"/>
    </source>
</evidence>
<dbReference type="Proteomes" id="UP000823775">
    <property type="component" value="Unassembled WGS sequence"/>
</dbReference>
<proteinExistence type="predicted"/>